<dbReference type="InterPro" id="IPR006569">
    <property type="entry name" value="CID_dom"/>
</dbReference>
<dbReference type="InterPro" id="IPR024638">
    <property type="entry name" value="Ctk3_N"/>
</dbReference>
<organism evidence="3 4">
    <name type="scientific">Elsinoe australis</name>
    <dbReference type="NCBI Taxonomy" id="40998"/>
    <lineage>
        <taxon>Eukaryota</taxon>
        <taxon>Fungi</taxon>
        <taxon>Dikarya</taxon>
        <taxon>Ascomycota</taxon>
        <taxon>Pezizomycotina</taxon>
        <taxon>Dothideomycetes</taxon>
        <taxon>Dothideomycetidae</taxon>
        <taxon>Myriangiales</taxon>
        <taxon>Elsinoaceae</taxon>
        <taxon>Elsinoe</taxon>
    </lineage>
</organism>
<reference evidence="3 4" key="1">
    <citation type="submission" date="2017-05" db="EMBL/GenBank/DDBJ databases">
        <title>Draft genome sequence of Elsinoe australis.</title>
        <authorList>
            <person name="Cheng Q."/>
        </authorList>
    </citation>
    <scope>NUCLEOTIDE SEQUENCE [LARGE SCALE GENOMIC DNA]</scope>
    <source>
        <strain evidence="3 4">NL1</strain>
    </source>
</reference>
<accession>A0A2P7ZD28</accession>
<dbReference type="Gene3D" id="1.25.40.90">
    <property type="match status" value="1"/>
</dbReference>
<dbReference type="PROSITE" id="PS51391">
    <property type="entry name" value="CID"/>
    <property type="match status" value="1"/>
</dbReference>
<keyword evidence="4" id="KW-1185">Reference proteome</keyword>
<sequence>MADPFEVRMRFTSQLQHLNASVTSAQKAAHYALKYRDMDEDLHSCILEQLERNNLNLRANILYFLEHLCDMAAREDYPEFIRMMERDILKIVDLVAPEDGSGAANVKVVRKVLAGMREKAYLQPQTVSELEECIKDRDQIGGMRVEEGSPMAVDSGTPVDKGRRSRPPGGVRLDKRQIEQRIEEDRERHKRLRESIWAVEAEGDKEFDRLWDETSDVNEDDFILIKEEAEERRKAAKFHRMEIEELA</sequence>
<name>A0A2P7ZD28_9PEZI</name>
<dbReference type="PANTHER" id="PTHR28291">
    <property type="entry name" value="CTD KINASE SUBUNIT GAMMA"/>
    <property type="match status" value="1"/>
</dbReference>
<gene>
    <name evidence="3" type="ORF">B9Z65_5094</name>
</gene>
<evidence type="ECO:0000313" key="3">
    <source>
        <dbReference type="EMBL" id="PSK46126.1"/>
    </source>
</evidence>
<evidence type="ECO:0000313" key="4">
    <source>
        <dbReference type="Proteomes" id="UP000243723"/>
    </source>
</evidence>
<dbReference type="GO" id="GO:0070692">
    <property type="term" value="C:CTDK-1 complex"/>
    <property type="evidence" value="ECO:0007669"/>
    <property type="project" value="InterPro"/>
</dbReference>
<dbReference type="GO" id="GO:0032786">
    <property type="term" value="P:positive regulation of DNA-templated transcription, elongation"/>
    <property type="evidence" value="ECO:0007669"/>
    <property type="project" value="InterPro"/>
</dbReference>
<comment type="caution">
    <text evidence="3">The sequence shown here is derived from an EMBL/GenBank/DDBJ whole genome shotgun (WGS) entry which is preliminary data.</text>
</comment>
<dbReference type="FunFam" id="1.25.40.90:FF:000032">
    <property type="entry name" value="CTD kinase subunit gamma"/>
    <property type="match status" value="1"/>
</dbReference>
<dbReference type="InterPro" id="IPR008942">
    <property type="entry name" value="ENTH_VHS"/>
</dbReference>
<dbReference type="OrthoDB" id="21266at2759"/>
<proteinExistence type="predicted"/>
<dbReference type="Pfam" id="PF12243">
    <property type="entry name" value="CTK3"/>
    <property type="match status" value="1"/>
</dbReference>
<feature type="region of interest" description="Disordered" evidence="1">
    <location>
        <begin position="145"/>
        <end position="172"/>
    </location>
</feature>
<evidence type="ECO:0000256" key="1">
    <source>
        <dbReference type="SAM" id="MobiDB-lite"/>
    </source>
</evidence>
<dbReference type="EMBL" id="NHZQ01000236">
    <property type="protein sequence ID" value="PSK46126.1"/>
    <property type="molecule type" value="Genomic_DNA"/>
</dbReference>
<evidence type="ECO:0000259" key="2">
    <source>
        <dbReference type="PROSITE" id="PS51391"/>
    </source>
</evidence>
<dbReference type="STRING" id="40998.A0A2P7ZD28"/>
<feature type="domain" description="CID" evidence="2">
    <location>
        <begin position="3"/>
        <end position="138"/>
    </location>
</feature>
<dbReference type="Proteomes" id="UP000243723">
    <property type="component" value="Unassembled WGS sequence"/>
</dbReference>
<dbReference type="InterPro" id="IPR024637">
    <property type="entry name" value="Ctk3_C"/>
</dbReference>
<dbReference type="PANTHER" id="PTHR28291:SF1">
    <property type="entry name" value="CTD KINASE SUBUNIT GAMMA"/>
    <property type="match status" value="1"/>
</dbReference>
<dbReference type="AlphaFoldDB" id="A0A2P7ZD28"/>
<dbReference type="Pfam" id="PF12350">
    <property type="entry name" value="CTK3_C"/>
    <property type="match status" value="1"/>
</dbReference>
<dbReference type="InterPro" id="IPR042326">
    <property type="entry name" value="Ctk3"/>
</dbReference>
<dbReference type="GO" id="GO:0045943">
    <property type="term" value="P:positive regulation of transcription by RNA polymerase I"/>
    <property type="evidence" value="ECO:0007669"/>
    <property type="project" value="TreeGrafter"/>
</dbReference>
<protein>
    <recommendedName>
        <fullName evidence="2">CID domain-containing protein</fullName>
    </recommendedName>
</protein>